<dbReference type="EMBL" id="JBHRTK010000001">
    <property type="protein sequence ID" value="MFC3204652.1"/>
    <property type="molecule type" value="Genomic_DNA"/>
</dbReference>
<sequence length="544" mass="61021">MPLQLWGGAECSMVRVGDRLRDQLAETGHDVRASDLDLISGLGIKTLRYPVLWEKIRYGMTDADWSWPDARLKRLRELGIAPVAGLLHHGFGPQPELALQPQFPQAFAQFAEAVARRYPWIDAFTPINEPLTTARISGLYGLWYPHGRDETLCFRLLVAQCSAVAAAMAAIRKINPNARLVQTEDLGHIFSTAPLRYQADYENERRWLGLDLITGRVDRSHTFHERLIAAGVSETDLAQLVAQPCPPDLLGIDYYLTSDRFLDHRLWLYPHEPIGGNGIHVYVDAAAVRSPYRGRATLAARIDEAWKRYRLPLALTEIHNGCTRDEQLRWLLEAWQTARAARGKGIDLRAVTAWALFGMVDWNSMLLRRDRHYENGAFDIRCQPPRPTALSRAIARLTSGETYDHPVLDRPGWWQEESPSRMPARLLLLSGGGKMQKILEDCCRARRLAIACCDPHPSDQKLPDAAWSSIQVSSTAGGRRLICRYADGGLLDLEVDRSADPHCVANACLDVLIDGPRGKARLLCVMPANQYQISFAAESACPQR</sequence>
<proteinExistence type="predicted"/>
<organism evidence="1 2">
    <name type="scientific">Aquamicrobium soli</name>
    <dbReference type="NCBI Taxonomy" id="1811518"/>
    <lineage>
        <taxon>Bacteria</taxon>
        <taxon>Pseudomonadati</taxon>
        <taxon>Pseudomonadota</taxon>
        <taxon>Alphaproteobacteria</taxon>
        <taxon>Hyphomicrobiales</taxon>
        <taxon>Phyllobacteriaceae</taxon>
        <taxon>Aquamicrobium</taxon>
    </lineage>
</organism>
<dbReference type="Gene3D" id="3.20.20.80">
    <property type="entry name" value="Glycosidases"/>
    <property type="match status" value="1"/>
</dbReference>
<dbReference type="RefSeq" id="WP_378217338.1">
    <property type="nucleotide sequence ID" value="NZ_JBHRTK010000001.1"/>
</dbReference>
<name>A0ABV7K546_9HYPH</name>
<dbReference type="SUPFAM" id="SSF51445">
    <property type="entry name" value="(Trans)glycosidases"/>
    <property type="match status" value="1"/>
</dbReference>
<protein>
    <submittedName>
        <fullName evidence="1">Family 1 glycosylhydrolase</fullName>
    </submittedName>
</protein>
<evidence type="ECO:0000313" key="2">
    <source>
        <dbReference type="Proteomes" id="UP001595583"/>
    </source>
</evidence>
<keyword evidence="2" id="KW-1185">Reference proteome</keyword>
<dbReference type="InterPro" id="IPR017853">
    <property type="entry name" value="GH"/>
</dbReference>
<comment type="caution">
    <text evidence="1">The sequence shown here is derived from an EMBL/GenBank/DDBJ whole genome shotgun (WGS) entry which is preliminary data.</text>
</comment>
<gene>
    <name evidence="1" type="ORF">ACFOHJ_00265</name>
</gene>
<evidence type="ECO:0000313" key="1">
    <source>
        <dbReference type="EMBL" id="MFC3204652.1"/>
    </source>
</evidence>
<accession>A0ABV7K546</accession>
<reference evidence="2" key="1">
    <citation type="journal article" date="2019" name="Int. J. Syst. Evol. Microbiol.">
        <title>The Global Catalogue of Microorganisms (GCM) 10K type strain sequencing project: providing services to taxonomists for standard genome sequencing and annotation.</title>
        <authorList>
            <consortium name="The Broad Institute Genomics Platform"/>
            <consortium name="The Broad Institute Genome Sequencing Center for Infectious Disease"/>
            <person name="Wu L."/>
            <person name="Ma J."/>
        </authorList>
    </citation>
    <scope>NUCLEOTIDE SEQUENCE [LARGE SCALE GENOMIC DNA]</scope>
    <source>
        <strain evidence="2">KCTC 52165</strain>
    </source>
</reference>
<dbReference type="Proteomes" id="UP001595583">
    <property type="component" value="Unassembled WGS sequence"/>
</dbReference>